<feature type="region of interest" description="Disordered" evidence="8">
    <location>
        <begin position="246"/>
        <end position="278"/>
    </location>
</feature>
<dbReference type="FunFam" id="3.30.70.270:FF:000020">
    <property type="entry name" value="Transposon Tf2-6 polyprotein-like Protein"/>
    <property type="match status" value="1"/>
</dbReference>
<evidence type="ECO:0000256" key="5">
    <source>
        <dbReference type="ARBA" id="ARBA00022759"/>
    </source>
</evidence>
<evidence type="ECO:0000256" key="2">
    <source>
        <dbReference type="ARBA" id="ARBA00022679"/>
    </source>
</evidence>
<dbReference type="InterPro" id="IPR043502">
    <property type="entry name" value="DNA/RNA_pol_sf"/>
</dbReference>
<organism evidence="11">
    <name type="scientific">Anoplophora glabripennis</name>
    <name type="common">Asian longhorn beetle</name>
    <name type="synonym">Anoplophora nobilis</name>
    <dbReference type="NCBI Taxonomy" id="217634"/>
    <lineage>
        <taxon>Eukaryota</taxon>
        <taxon>Metazoa</taxon>
        <taxon>Ecdysozoa</taxon>
        <taxon>Arthropoda</taxon>
        <taxon>Hexapoda</taxon>
        <taxon>Insecta</taxon>
        <taxon>Pterygota</taxon>
        <taxon>Neoptera</taxon>
        <taxon>Endopterygota</taxon>
        <taxon>Coleoptera</taxon>
        <taxon>Polyphaga</taxon>
        <taxon>Cucujiformia</taxon>
        <taxon>Chrysomeloidea</taxon>
        <taxon>Cerambycidae</taxon>
        <taxon>Lamiinae</taxon>
        <taxon>Lamiini</taxon>
        <taxon>Anoplophora</taxon>
    </lineage>
</organism>
<dbReference type="Gene3D" id="3.30.70.270">
    <property type="match status" value="2"/>
</dbReference>
<keyword evidence="6" id="KW-0378">Hydrolase</keyword>
<feature type="compositionally biased region" description="Basic and acidic residues" evidence="8">
    <location>
        <begin position="253"/>
        <end position="277"/>
    </location>
</feature>
<evidence type="ECO:0000256" key="7">
    <source>
        <dbReference type="ARBA" id="ARBA00022918"/>
    </source>
</evidence>
<dbReference type="InterPro" id="IPR041373">
    <property type="entry name" value="RT_RNaseH"/>
</dbReference>
<dbReference type="Pfam" id="PF17921">
    <property type="entry name" value="Integrase_H2C2"/>
    <property type="match status" value="1"/>
</dbReference>
<keyword evidence="2" id="KW-0808">Transferase</keyword>
<evidence type="ECO:0000256" key="8">
    <source>
        <dbReference type="SAM" id="MobiDB-lite"/>
    </source>
</evidence>
<protein>
    <recommendedName>
        <fullName evidence="1">RNA-directed DNA polymerase</fullName>
        <ecNumber evidence="1">2.7.7.49</ecNumber>
    </recommendedName>
</protein>
<feature type="domain" description="Integrase zinc-binding" evidence="10">
    <location>
        <begin position="387"/>
        <end position="445"/>
    </location>
</feature>
<dbReference type="InterPro" id="IPR043128">
    <property type="entry name" value="Rev_trsase/Diguanyl_cyclase"/>
</dbReference>
<dbReference type="GO" id="GO:0004519">
    <property type="term" value="F:endonuclease activity"/>
    <property type="evidence" value="ECO:0007669"/>
    <property type="project" value="UniProtKB-KW"/>
</dbReference>
<evidence type="ECO:0000259" key="10">
    <source>
        <dbReference type="Pfam" id="PF17921"/>
    </source>
</evidence>
<sequence>EEHAKHLSLVLERLRTHGLHCTLKKCIFGADNINYLGHRVTAQYNAAQPTHIEKIQKISTPKTVKEVRRFLGTANWLREYVPNFAEIVAPITDLLGQSKFRWTSRAEDAFQELKKRLSRPLALSRPDPTLQFVLQTDASQIGMGAVLYQRTETGERCVISCASAKFNRAQQKYHSNEQEVLAAVWACRRYRALLEGRKFILRTDSRALQWLERVKDERAKLTRYSLLLQEFEFEIQHCPGRENQLPDFLSRYPSEESHDPDEERLLPPEGRHPEINDRNPIMSVNEIETQPTNTTKPKFKRHRKVPHAFIRPIRLQQLEINDLPLYDQIEAAQRQSPEYQATRARWHRLQSGEEPVRYNWQKTLKEQYTVDDGLIWYTMGGRKVLVVPLNYWLKVINEYHDAPTAGHPGRDDTIEAVSRLYYWPAMKRQIKTHVRHCLICASVKKGGANQMRAPLRPRPPKRPWQ</sequence>
<dbReference type="SUPFAM" id="SSF56672">
    <property type="entry name" value="DNA/RNA polymerases"/>
    <property type="match status" value="1"/>
</dbReference>
<gene>
    <name evidence="11" type="primary">POL3</name>
</gene>
<dbReference type="EC" id="2.7.7.49" evidence="1"/>
<keyword evidence="4" id="KW-0540">Nuclease</keyword>
<dbReference type="FunFam" id="1.10.340.70:FF:000001">
    <property type="entry name" value="Retrovirus-related Pol polyprotein from transposon gypsy-like Protein"/>
    <property type="match status" value="1"/>
</dbReference>
<dbReference type="FunFam" id="3.10.20.370:FF:000001">
    <property type="entry name" value="Retrovirus-related Pol polyprotein from transposon 17.6-like protein"/>
    <property type="match status" value="1"/>
</dbReference>
<dbReference type="AlphaFoldDB" id="V5GW17"/>
<dbReference type="InterPro" id="IPR050951">
    <property type="entry name" value="Retrovirus_Pol_polyprotein"/>
</dbReference>
<dbReference type="InterPro" id="IPR041588">
    <property type="entry name" value="Integrase_H2C2"/>
</dbReference>
<feature type="domain" description="Reverse transcriptase RNase H-like" evidence="9">
    <location>
        <begin position="127"/>
        <end position="231"/>
    </location>
</feature>
<dbReference type="CDD" id="cd09274">
    <property type="entry name" value="RNase_HI_RT_Ty3"/>
    <property type="match status" value="1"/>
</dbReference>
<accession>V5GW17</accession>
<evidence type="ECO:0000256" key="4">
    <source>
        <dbReference type="ARBA" id="ARBA00022722"/>
    </source>
</evidence>
<keyword evidence="7" id="KW-0695">RNA-directed DNA polymerase</keyword>
<dbReference type="Pfam" id="PF17917">
    <property type="entry name" value="RT_RNaseH"/>
    <property type="match status" value="1"/>
</dbReference>
<feature type="non-terminal residue" evidence="11">
    <location>
        <position position="465"/>
    </location>
</feature>
<evidence type="ECO:0000313" key="11">
    <source>
        <dbReference type="EMBL" id="JAB65907.1"/>
    </source>
</evidence>
<evidence type="ECO:0000256" key="1">
    <source>
        <dbReference type="ARBA" id="ARBA00012493"/>
    </source>
</evidence>
<feature type="non-terminal residue" evidence="11">
    <location>
        <position position="1"/>
    </location>
</feature>
<dbReference type="Gene3D" id="1.10.340.70">
    <property type="match status" value="1"/>
</dbReference>
<name>V5GW17_ANOGL</name>
<dbReference type="GO" id="GO:0016787">
    <property type="term" value="F:hydrolase activity"/>
    <property type="evidence" value="ECO:0007669"/>
    <property type="project" value="UniProtKB-KW"/>
</dbReference>
<keyword evidence="3" id="KW-0548">Nucleotidyltransferase</keyword>
<dbReference type="EMBL" id="GALX01002559">
    <property type="protein sequence ID" value="JAB65907.1"/>
    <property type="molecule type" value="Transcribed_RNA"/>
</dbReference>
<dbReference type="PANTHER" id="PTHR37984">
    <property type="entry name" value="PROTEIN CBG26694"/>
    <property type="match status" value="1"/>
</dbReference>
<evidence type="ECO:0000256" key="3">
    <source>
        <dbReference type="ARBA" id="ARBA00022695"/>
    </source>
</evidence>
<proteinExistence type="predicted"/>
<reference evidence="11" key="1">
    <citation type="submission" date="2013-07" db="EMBL/GenBank/DDBJ databases">
        <title>Midgut Transcriptome Profiling of Anoplphora glabripennis, a Lignocellulose Degrading, Wood-Boring Cerambycid.</title>
        <authorList>
            <person name="Scully E.D."/>
            <person name="Hoover K."/>
            <person name="Carlson J.E."/>
            <person name="Tien M."/>
            <person name="Geib S.M."/>
        </authorList>
    </citation>
    <scope>NUCLEOTIDE SEQUENCE</scope>
</reference>
<keyword evidence="5" id="KW-0255">Endonuclease</keyword>
<evidence type="ECO:0000259" key="9">
    <source>
        <dbReference type="Pfam" id="PF17917"/>
    </source>
</evidence>
<dbReference type="PANTHER" id="PTHR37984:SF5">
    <property type="entry name" value="PROTEIN NYNRIN-LIKE"/>
    <property type="match status" value="1"/>
</dbReference>
<evidence type="ECO:0000256" key="6">
    <source>
        <dbReference type="ARBA" id="ARBA00022801"/>
    </source>
</evidence>
<dbReference type="GO" id="GO:0003964">
    <property type="term" value="F:RNA-directed DNA polymerase activity"/>
    <property type="evidence" value="ECO:0007669"/>
    <property type="project" value="UniProtKB-KW"/>
</dbReference>